<dbReference type="GO" id="GO:0098796">
    <property type="term" value="C:membrane protein complex"/>
    <property type="evidence" value="ECO:0007669"/>
    <property type="project" value="UniProtKB-ARBA"/>
</dbReference>
<dbReference type="InterPro" id="IPR003439">
    <property type="entry name" value="ABC_transporter-like_ATP-bd"/>
</dbReference>
<evidence type="ECO:0000256" key="4">
    <source>
        <dbReference type="ARBA" id="ARBA00022840"/>
    </source>
</evidence>
<evidence type="ECO:0000259" key="6">
    <source>
        <dbReference type="PROSITE" id="PS50893"/>
    </source>
</evidence>
<keyword evidence="5" id="KW-0029">Amino-acid transport</keyword>
<comment type="similarity">
    <text evidence="1">Belongs to the ABC transporter superfamily.</text>
</comment>
<reference evidence="7 8" key="1">
    <citation type="submission" date="2019-12" db="EMBL/GenBank/DDBJ databases">
        <title>Lactobacillus hilgardii FLUB.</title>
        <authorList>
            <person name="Gustaw K."/>
        </authorList>
    </citation>
    <scope>NUCLEOTIDE SEQUENCE [LARGE SCALE GENOMIC DNA]</scope>
    <source>
        <strain evidence="7 8">FLUB</strain>
    </source>
</reference>
<keyword evidence="2" id="KW-0813">Transport</keyword>
<dbReference type="Proteomes" id="UP000465035">
    <property type="component" value="Chromosome"/>
</dbReference>
<feature type="domain" description="ABC transporter" evidence="6">
    <location>
        <begin position="36"/>
        <end position="275"/>
    </location>
</feature>
<evidence type="ECO:0000256" key="5">
    <source>
        <dbReference type="ARBA" id="ARBA00022970"/>
    </source>
</evidence>
<dbReference type="GO" id="GO:0006865">
    <property type="term" value="P:amino acid transport"/>
    <property type="evidence" value="ECO:0007669"/>
    <property type="project" value="UniProtKB-KW"/>
</dbReference>
<evidence type="ECO:0000313" key="8">
    <source>
        <dbReference type="Proteomes" id="UP000465035"/>
    </source>
</evidence>
<proteinExistence type="inferred from homology"/>
<dbReference type="FunFam" id="3.40.50.300:FF:000032">
    <property type="entry name" value="Export ABC transporter ATP-binding protein"/>
    <property type="match status" value="1"/>
</dbReference>
<dbReference type="Gene3D" id="3.40.50.300">
    <property type="entry name" value="P-loop containing nucleotide triphosphate hydrolases"/>
    <property type="match status" value="1"/>
</dbReference>
<protein>
    <submittedName>
        <fullName evidence="7">ATP-binding cassette domain-containing protein</fullName>
    </submittedName>
</protein>
<evidence type="ECO:0000256" key="2">
    <source>
        <dbReference type="ARBA" id="ARBA00022448"/>
    </source>
</evidence>
<evidence type="ECO:0000313" key="7">
    <source>
        <dbReference type="EMBL" id="QHB51887.1"/>
    </source>
</evidence>
<dbReference type="EMBL" id="CP047121">
    <property type="protein sequence ID" value="QHB51887.1"/>
    <property type="molecule type" value="Genomic_DNA"/>
</dbReference>
<dbReference type="GO" id="GO:0016887">
    <property type="term" value="F:ATP hydrolysis activity"/>
    <property type="evidence" value="ECO:0007669"/>
    <property type="project" value="InterPro"/>
</dbReference>
<dbReference type="SUPFAM" id="SSF52540">
    <property type="entry name" value="P-loop containing nucleoside triphosphate hydrolases"/>
    <property type="match status" value="1"/>
</dbReference>
<name>A0A6P1E3V7_LENHI</name>
<keyword evidence="4 7" id="KW-0067">ATP-binding</keyword>
<dbReference type="GO" id="GO:0005524">
    <property type="term" value="F:ATP binding"/>
    <property type="evidence" value="ECO:0007669"/>
    <property type="project" value="UniProtKB-KW"/>
</dbReference>
<evidence type="ECO:0000256" key="1">
    <source>
        <dbReference type="ARBA" id="ARBA00005417"/>
    </source>
</evidence>
<evidence type="ECO:0000256" key="3">
    <source>
        <dbReference type="ARBA" id="ARBA00022741"/>
    </source>
</evidence>
<dbReference type="Pfam" id="PF00005">
    <property type="entry name" value="ABC_tran"/>
    <property type="match status" value="1"/>
</dbReference>
<dbReference type="InterPro" id="IPR003593">
    <property type="entry name" value="AAA+_ATPase"/>
</dbReference>
<dbReference type="CDD" id="cd03255">
    <property type="entry name" value="ABC_MJ0796_LolCDE_FtsE"/>
    <property type="match status" value="1"/>
</dbReference>
<dbReference type="PANTHER" id="PTHR42798:SF7">
    <property type="entry name" value="ALPHA-D-RIBOSE 1-METHYLPHOSPHONATE 5-TRIPHOSPHATE SYNTHASE SUBUNIT PHNL"/>
    <property type="match status" value="1"/>
</dbReference>
<dbReference type="AlphaFoldDB" id="A0A6P1E3V7"/>
<dbReference type="InterPro" id="IPR027417">
    <property type="entry name" value="P-loop_NTPase"/>
</dbReference>
<dbReference type="GO" id="GO:0022857">
    <property type="term" value="F:transmembrane transporter activity"/>
    <property type="evidence" value="ECO:0007669"/>
    <property type="project" value="UniProtKB-ARBA"/>
</dbReference>
<keyword evidence="3" id="KW-0547">Nucleotide-binding</keyword>
<sequence length="280" mass="31161">MLNFPIFLLTYLHLAYIVSYTSNELIQEDNMTREIVKTQNLHKVYDQNSERPYEALKGISFTVDEGDFVGIMGASGSGKTTLLNILATLDKPTSGSVQIDGNDITQLTSNEMSDFRSQKLGFIFQDFNLLETLTVFENIALPLSLQNIKGRLTNQKVRESAAKLGIEELLAKYPTQLSGGQKQRVAAARALVSNPSIIFGDEPTGALDSTNARELLDTLKNINRQGVSVLLVTHDPFSASFCKRILFIKDGKIGDEIQAGNRDRTQFYQEILEKLGTFEQ</sequence>
<dbReference type="SMART" id="SM00382">
    <property type="entry name" value="AAA"/>
    <property type="match status" value="1"/>
</dbReference>
<gene>
    <name evidence="7" type="ORF">GQR93_06680</name>
</gene>
<dbReference type="InterPro" id="IPR017911">
    <property type="entry name" value="MacB-like_ATP-bd"/>
</dbReference>
<accession>A0A6P1E3V7</accession>
<organism evidence="7 8">
    <name type="scientific">Lentilactobacillus hilgardii</name>
    <name type="common">Lactobacillus hilgardii</name>
    <dbReference type="NCBI Taxonomy" id="1588"/>
    <lineage>
        <taxon>Bacteria</taxon>
        <taxon>Bacillati</taxon>
        <taxon>Bacillota</taxon>
        <taxon>Bacilli</taxon>
        <taxon>Lactobacillales</taxon>
        <taxon>Lactobacillaceae</taxon>
        <taxon>Lentilactobacillus</taxon>
    </lineage>
</organism>
<dbReference type="PANTHER" id="PTHR42798">
    <property type="entry name" value="LIPOPROTEIN-RELEASING SYSTEM ATP-BINDING PROTEIN LOLD"/>
    <property type="match status" value="1"/>
</dbReference>
<dbReference type="PROSITE" id="PS50893">
    <property type="entry name" value="ABC_TRANSPORTER_2"/>
    <property type="match status" value="1"/>
</dbReference>